<dbReference type="AlphaFoldDB" id="A0A2I1E9J0"/>
<reference evidence="1 2" key="1">
    <citation type="submission" date="2017-10" db="EMBL/GenBank/DDBJ databases">
        <title>Extensive intraspecific genome diversity in a model arbuscular mycorrhizal fungus.</title>
        <authorList>
            <person name="Chen E.C.H."/>
            <person name="Morin E."/>
            <person name="Baudet D."/>
            <person name="Noel J."/>
            <person name="Ndikumana S."/>
            <person name="Charron P."/>
            <person name="St-Onge C."/>
            <person name="Giorgi J."/>
            <person name="Grigoriev I.V."/>
            <person name="Roux C."/>
            <person name="Martin F.M."/>
            <person name="Corradi N."/>
        </authorList>
    </citation>
    <scope>NUCLEOTIDE SEQUENCE [LARGE SCALE GENOMIC DNA]</scope>
    <source>
        <strain evidence="1 2">A1</strain>
    </source>
</reference>
<name>A0A2I1E9J0_9GLOM</name>
<sequence length="59" mass="6726">MKLDPFDPTPKLRFSPVPISFVSFNDMFNNNRAEILMEWIPYSGIAKGGFGIIYQSDLV</sequence>
<organism evidence="1 2">
    <name type="scientific">Rhizophagus irregularis</name>
    <dbReference type="NCBI Taxonomy" id="588596"/>
    <lineage>
        <taxon>Eukaryota</taxon>
        <taxon>Fungi</taxon>
        <taxon>Fungi incertae sedis</taxon>
        <taxon>Mucoromycota</taxon>
        <taxon>Glomeromycotina</taxon>
        <taxon>Glomeromycetes</taxon>
        <taxon>Glomerales</taxon>
        <taxon>Glomeraceae</taxon>
        <taxon>Rhizophagus</taxon>
    </lineage>
</organism>
<dbReference type="VEuPathDB" id="FungiDB:RhiirA1_453908"/>
<dbReference type="Proteomes" id="UP000232688">
    <property type="component" value="Unassembled WGS sequence"/>
</dbReference>
<accession>A0A2I1E9J0</accession>
<reference evidence="1 2" key="2">
    <citation type="submission" date="2017-10" db="EMBL/GenBank/DDBJ databases">
        <title>Genome analyses suggest a sexual origin of heterokaryosis in a supposedly ancient asexual fungus.</title>
        <authorList>
            <person name="Corradi N."/>
            <person name="Sedzielewska K."/>
            <person name="Noel J."/>
            <person name="Charron P."/>
            <person name="Farinelli L."/>
            <person name="Marton T."/>
            <person name="Kruger M."/>
            <person name="Pelin A."/>
            <person name="Brachmann A."/>
            <person name="Corradi N."/>
        </authorList>
    </citation>
    <scope>NUCLEOTIDE SEQUENCE [LARGE SCALE GENOMIC DNA]</scope>
    <source>
        <strain evidence="1 2">A1</strain>
    </source>
</reference>
<proteinExistence type="predicted"/>
<evidence type="ECO:0000313" key="1">
    <source>
        <dbReference type="EMBL" id="PKC71125.1"/>
    </source>
</evidence>
<dbReference type="EMBL" id="LLXH01000183">
    <property type="protein sequence ID" value="PKC71125.1"/>
    <property type="molecule type" value="Genomic_DNA"/>
</dbReference>
<protein>
    <submittedName>
        <fullName evidence="1">Uncharacterized protein</fullName>
    </submittedName>
</protein>
<comment type="caution">
    <text evidence="1">The sequence shown here is derived from an EMBL/GenBank/DDBJ whole genome shotgun (WGS) entry which is preliminary data.</text>
</comment>
<evidence type="ECO:0000313" key="2">
    <source>
        <dbReference type="Proteomes" id="UP000232688"/>
    </source>
</evidence>
<gene>
    <name evidence="1" type="ORF">RhiirA1_453908</name>
</gene>